<evidence type="ECO:0000313" key="6">
    <source>
        <dbReference type="EMBL" id="CAF4290025.1"/>
    </source>
</evidence>
<protein>
    <submittedName>
        <fullName evidence="3">Uncharacterized protein</fullName>
    </submittedName>
</protein>
<evidence type="ECO:0000256" key="2">
    <source>
        <dbReference type="SAM" id="SignalP"/>
    </source>
</evidence>
<evidence type="ECO:0000313" key="4">
    <source>
        <dbReference type="EMBL" id="CAF1501581.1"/>
    </source>
</evidence>
<dbReference type="EMBL" id="CAJNOQ010000572">
    <property type="protein sequence ID" value="CAF0816143.1"/>
    <property type="molecule type" value="Genomic_DNA"/>
</dbReference>
<dbReference type="Proteomes" id="UP000682733">
    <property type="component" value="Unassembled WGS sequence"/>
</dbReference>
<sequence length="275" mass="30372">MRTLLLLFLLPLASQAFLADTFQHLGNVITNAAQNLGNLIQTTAEDIATGATNIWNGVTTGVNQVVGNVVDSAGNIYGSFINTINGIQFVSTFLWDNAFGPALDMLLEGGAVFIDDKFGTILNAIGRRNVNDFMTQYHQLVTKFKTDIHQLYDELFEMEKEALVALQNGKNNLKDTIVAFENKVKSINEQIQQWAAELKSELAIHVHTVEGDFQTILTQYTKKIDLTVNTMKSMFLNLTQDLLKNLVEVALNVLPGALNIVQSLKDEGLLGFLHG</sequence>
<dbReference type="EMBL" id="CAJNOK010034172">
    <property type="protein sequence ID" value="CAF1501581.1"/>
    <property type="molecule type" value="Genomic_DNA"/>
</dbReference>
<organism evidence="3 7">
    <name type="scientific">Didymodactylos carnosus</name>
    <dbReference type="NCBI Taxonomy" id="1234261"/>
    <lineage>
        <taxon>Eukaryota</taxon>
        <taxon>Metazoa</taxon>
        <taxon>Spiralia</taxon>
        <taxon>Gnathifera</taxon>
        <taxon>Rotifera</taxon>
        <taxon>Eurotatoria</taxon>
        <taxon>Bdelloidea</taxon>
        <taxon>Philodinida</taxon>
        <taxon>Philodinidae</taxon>
        <taxon>Didymodactylos</taxon>
    </lineage>
</organism>
<keyword evidence="1" id="KW-0175">Coiled coil</keyword>
<dbReference type="OrthoDB" id="10000040at2759"/>
<dbReference type="EMBL" id="CAJOBA010056185">
    <property type="protein sequence ID" value="CAF4290025.1"/>
    <property type="molecule type" value="Genomic_DNA"/>
</dbReference>
<feature type="signal peptide" evidence="2">
    <location>
        <begin position="1"/>
        <end position="19"/>
    </location>
</feature>
<feature type="chain" id="PRO_5036223069" evidence="2">
    <location>
        <begin position="20"/>
        <end position="275"/>
    </location>
</feature>
<evidence type="ECO:0000256" key="1">
    <source>
        <dbReference type="SAM" id="Coils"/>
    </source>
</evidence>
<feature type="coiled-coil region" evidence="1">
    <location>
        <begin position="163"/>
        <end position="197"/>
    </location>
</feature>
<name>A0A813TR45_9BILA</name>
<proteinExistence type="predicted"/>
<dbReference type="AlphaFoldDB" id="A0A813TR45"/>
<evidence type="ECO:0000313" key="3">
    <source>
        <dbReference type="EMBL" id="CAF0816143.1"/>
    </source>
</evidence>
<accession>A0A813TR45</accession>
<evidence type="ECO:0000313" key="5">
    <source>
        <dbReference type="EMBL" id="CAF3602228.1"/>
    </source>
</evidence>
<keyword evidence="2" id="KW-0732">Signal</keyword>
<reference evidence="3" key="1">
    <citation type="submission" date="2021-02" db="EMBL/GenBank/DDBJ databases">
        <authorList>
            <person name="Nowell W R."/>
        </authorList>
    </citation>
    <scope>NUCLEOTIDE SEQUENCE</scope>
</reference>
<comment type="caution">
    <text evidence="3">The sequence shown here is derived from an EMBL/GenBank/DDBJ whole genome shotgun (WGS) entry which is preliminary data.</text>
</comment>
<dbReference type="Proteomes" id="UP000663829">
    <property type="component" value="Unassembled WGS sequence"/>
</dbReference>
<dbReference type="Gene3D" id="1.20.120.20">
    <property type="entry name" value="Apolipoprotein"/>
    <property type="match status" value="1"/>
</dbReference>
<keyword evidence="7" id="KW-1185">Reference proteome</keyword>
<evidence type="ECO:0000313" key="7">
    <source>
        <dbReference type="Proteomes" id="UP000663829"/>
    </source>
</evidence>
<gene>
    <name evidence="3" type="ORF">GPM918_LOCUS4296</name>
    <name evidence="4" type="ORF">OVA965_LOCUS36963</name>
    <name evidence="5" type="ORF">SRO942_LOCUS4297</name>
    <name evidence="6" type="ORF">TMI583_LOCUS38002</name>
</gene>
<dbReference type="Proteomes" id="UP000677228">
    <property type="component" value="Unassembled WGS sequence"/>
</dbReference>
<dbReference type="EMBL" id="CAJOBC010000572">
    <property type="protein sequence ID" value="CAF3602228.1"/>
    <property type="molecule type" value="Genomic_DNA"/>
</dbReference>
<dbReference type="Proteomes" id="UP000681722">
    <property type="component" value="Unassembled WGS sequence"/>
</dbReference>